<keyword evidence="2" id="KW-0812">Transmembrane</keyword>
<dbReference type="InterPro" id="IPR038765">
    <property type="entry name" value="Papain-like_cys_pep_sf"/>
</dbReference>
<feature type="compositionally biased region" description="Polar residues" evidence="1">
    <location>
        <begin position="672"/>
        <end position="686"/>
    </location>
</feature>
<dbReference type="PANTHER" id="PTHR24006:SF827">
    <property type="entry name" value="UBIQUITIN CARBOXYL-TERMINAL HYDROLASE 34"/>
    <property type="match status" value="1"/>
</dbReference>
<evidence type="ECO:0000256" key="1">
    <source>
        <dbReference type="SAM" id="MobiDB-lite"/>
    </source>
</evidence>
<dbReference type="Pfam" id="PF00443">
    <property type="entry name" value="UCH"/>
    <property type="match status" value="1"/>
</dbReference>
<organism evidence="4 5">
    <name type="scientific">Babjeviella inositovora NRRL Y-12698</name>
    <dbReference type="NCBI Taxonomy" id="984486"/>
    <lineage>
        <taxon>Eukaryota</taxon>
        <taxon>Fungi</taxon>
        <taxon>Dikarya</taxon>
        <taxon>Ascomycota</taxon>
        <taxon>Saccharomycotina</taxon>
        <taxon>Pichiomycetes</taxon>
        <taxon>Serinales incertae sedis</taxon>
        <taxon>Babjeviella</taxon>
    </lineage>
</organism>
<feature type="domain" description="USP" evidence="3">
    <location>
        <begin position="111"/>
        <end position="738"/>
    </location>
</feature>
<feature type="compositionally biased region" description="Basic and acidic residues" evidence="1">
    <location>
        <begin position="497"/>
        <end position="509"/>
    </location>
</feature>
<gene>
    <name evidence="4" type="ORF">BABINDRAFT_159600</name>
</gene>
<name>A0A1E3R1A9_9ASCO</name>
<dbReference type="EMBL" id="KV454426">
    <property type="protein sequence ID" value="ODQ83152.1"/>
    <property type="molecule type" value="Genomic_DNA"/>
</dbReference>
<feature type="compositionally biased region" description="Low complexity" evidence="1">
    <location>
        <begin position="249"/>
        <end position="273"/>
    </location>
</feature>
<dbReference type="InterPro" id="IPR050164">
    <property type="entry name" value="Peptidase_C19"/>
</dbReference>
<dbReference type="OrthoDB" id="2248014at2759"/>
<dbReference type="GO" id="GO:0016579">
    <property type="term" value="P:protein deubiquitination"/>
    <property type="evidence" value="ECO:0007669"/>
    <property type="project" value="InterPro"/>
</dbReference>
<dbReference type="Proteomes" id="UP000094336">
    <property type="component" value="Unassembled WGS sequence"/>
</dbReference>
<dbReference type="InterPro" id="IPR028889">
    <property type="entry name" value="USP"/>
</dbReference>
<evidence type="ECO:0000313" key="5">
    <source>
        <dbReference type="Proteomes" id="UP000094336"/>
    </source>
</evidence>
<dbReference type="GeneID" id="30145616"/>
<evidence type="ECO:0000256" key="2">
    <source>
        <dbReference type="SAM" id="Phobius"/>
    </source>
</evidence>
<keyword evidence="5" id="KW-1185">Reference proteome</keyword>
<sequence length="739" mass="83076">MSIILDQLRDLVTQSAKNDHQLYRRTKHQLLLQSLDQYPTFSPWLNGQIYRHWLTKSSQQKRYMLITVAVIASASLYIILPSLSHIYKSKQQISQEEDMFQSKKRVDKNTTGFINLRNDCFANSTIQALVSLSGLVDYLNEVTTAYEAFLADNPVKRAELYRETKKDDPVIPLHVALAKLLAELQKVTTKVTTISAWSVLHVLERIFKAKISRNQHDAHELMQLIFETLENENGALKKLVADSSGPHTDGSSNASHSDSSPLPSSLDGSILDGRSSNGSPISAPDGSIPPFPFAGLLMNQLTCLSCLGQSKPTFQHFLILSLPTPHESLTTLDDIMRRNEVELIEEYGCLRCQLNALFKAEPYREGESCPERQQLYVLHTQDLDVNADIPERLVAYMEAYTTPHFRLASVKTTVKRVVQIVDAPKIFALHLSRSLYTSAGQLVRNSCRVSFDERFSFNINGNSVKQMMQYRADELRVKALKAKVLTEEAEEGTDANTKVDDADENAKVEDDSEDEDAIEEDQNRETDAEGDSDNDYDTHLLSSRSSYRLRSIIKHQGTHSMGHYECFRHKPIFVKDPSGVGALVVFPSLKLLDPSDSSFSRHNRPSFSGMALNNFRVNKVMTSLETPIYETPFSSPFSGSPIPEDGSRLRALSNVFSSRRSSVSLGRSMLRNSPSATDPTSVSLQEASDPPPKAKFKKLATYVKYPYWRISDSHVTEVSKSDVLSETNSVYMLFYQKSD</sequence>
<evidence type="ECO:0000259" key="3">
    <source>
        <dbReference type="PROSITE" id="PS50235"/>
    </source>
</evidence>
<feature type="compositionally biased region" description="Acidic residues" evidence="1">
    <location>
        <begin position="510"/>
        <end position="520"/>
    </location>
</feature>
<feature type="transmembrane region" description="Helical" evidence="2">
    <location>
        <begin position="63"/>
        <end position="80"/>
    </location>
</feature>
<dbReference type="AlphaFoldDB" id="A0A1E3R1A9"/>
<evidence type="ECO:0000313" key="4">
    <source>
        <dbReference type="EMBL" id="ODQ83152.1"/>
    </source>
</evidence>
<dbReference type="PROSITE" id="PS00973">
    <property type="entry name" value="USP_2"/>
    <property type="match status" value="1"/>
</dbReference>
<dbReference type="PROSITE" id="PS50235">
    <property type="entry name" value="USP_3"/>
    <property type="match status" value="1"/>
</dbReference>
<dbReference type="InterPro" id="IPR018200">
    <property type="entry name" value="USP_CS"/>
</dbReference>
<keyword evidence="2" id="KW-1133">Transmembrane helix</keyword>
<dbReference type="Gene3D" id="3.90.70.10">
    <property type="entry name" value="Cysteine proteinases"/>
    <property type="match status" value="1"/>
</dbReference>
<proteinExistence type="predicted"/>
<accession>A0A1E3R1A9</accession>
<keyword evidence="2" id="KW-0472">Membrane</keyword>
<dbReference type="GO" id="GO:0004843">
    <property type="term" value="F:cysteine-type deubiquitinase activity"/>
    <property type="evidence" value="ECO:0007669"/>
    <property type="project" value="InterPro"/>
</dbReference>
<feature type="region of interest" description="Disordered" evidence="1">
    <location>
        <begin position="240"/>
        <end position="284"/>
    </location>
</feature>
<dbReference type="GO" id="GO:0005634">
    <property type="term" value="C:nucleus"/>
    <property type="evidence" value="ECO:0007669"/>
    <property type="project" value="TreeGrafter"/>
</dbReference>
<dbReference type="InterPro" id="IPR001394">
    <property type="entry name" value="Peptidase_C19_UCH"/>
</dbReference>
<dbReference type="GO" id="GO:0005829">
    <property type="term" value="C:cytosol"/>
    <property type="evidence" value="ECO:0007669"/>
    <property type="project" value="TreeGrafter"/>
</dbReference>
<dbReference type="STRING" id="984486.A0A1E3R1A9"/>
<feature type="region of interest" description="Disordered" evidence="1">
    <location>
        <begin position="667"/>
        <end position="691"/>
    </location>
</feature>
<reference evidence="5" key="1">
    <citation type="submission" date="2016-05" db="EMBL/GenBank/DDBJ databases">
        <title>Comparative genomics of biotechnologically important yeasts.</title>
        <authorList>
            <consortium name="DOE Joint Genome Institute"/>
            <person name="Riley R."/>
            <person name="Haridas S."/>
            <person name="Wolfe K.H."/>
            <person name="Lopes M.R."/>
            <person name="Hittinger C.T."/>
            <person name="Goker M."/>
            <person name="Salamov A."/>
            <person name="Wisecaver J."/>
            <person name="Long T.M."/>
            <person name="Aerts A.L."/>
            <person name="Barry K."/>
            <person name="Choi C."/>
            <person name="Clum A."/>
            <person name="Coughlan A.Y."/>
            <person name="Deshpande S."/>
            <person name="Douglass A.P."/>
            <person name="Hanson S.J."/>
            <person name="Klenk H.-P."/>
            <person name="Labutti K."/>
            <person name="Lapidus A."/>
            <person name="Lindquist E."/>
            <person name="Lipzen A."/>
            <person name="Meier-Kolthoff J.P."/>
            <person name="Ohm R.A."/>
            <person name="Otillar R.P."/>
            <person name="Pangilinan J."/>
            <person name="Peng Y."/>
            <person name="Rokas A."/>
            <person name="Rosa C.A."/>
            <person name="Scheuner C."/>
            <person name="Sibirny A.A."/>
            <person name="Slot J.C."/>
            <person name="Stielow J.B."/>
            <person name="Sun H."/>
            <person name="Kurtzman C.P."/>
            <person name="Blackwell M."/>
            <person name="Grigoriev I.V."/>
            <person name="Jeffries T.W."/>
        </authorList>
    </citation>
    <scope>NUCLEOTIDE SEQUENCE [LARGE SCALE GENOMIC DNA]</scope>
    <source>
        <strain evidence="5">NRRL Y-12698</strain>
    </source>
</reference>
<dbReference type="PANTHER" id="PTHR24006">
    <property type="entry name" value="UBIQUITIN CARBOXYL-TERMINAL HYDROLASE"/>
    <property type="match status" value="1"/>
</dbReference>
<dbReference type="SUPFAM" id="SSF54001">
    <property type="entry name" value="Cysteine proteinases"/>
    <property type="match status" value="1"/>
</dbReference>
<protein>
    <recommendedName>
        <fullName evidence="3">USP domain-containing protein</fullName>
    </recommendedName>
</protein>
<dbReference type="RefSeq" id="XP_018988480.1">
    <property type="nucleotide sequence ID" value="XM_019127763.1"/>
</dbReference>
<feature type="region of interest" description="Disordered" evidence="1">
    <location>
        <begin position="487"/>
        <end position="539"/>
    </location>
</feature>